<dbReference type="GO" id="GO:0033617">
    <property type="term" value="P:mitochondrial respiratory chain complex IV assembly"/>
    <property type="evidence" value="ECO:0007669"/>
    <property type="project" value="TreeGrafter"/>
</dbReference>
<sequence>MGVLDIFTPKSLEEQRADSVRSGKAVPERSERQRCWDSRDAYYSCLDRSGIVDAETEAGKALKKCREESARFEKECPAAWVPYFKKWRVADMAKKQKIAKLEAMGALPVNMDSGPGSTQKRTE</sequence>
<organism evidence="5 6">
    <name type="scientific">Zalerion maritima</name>
    <dbReference type="NCBI Taxonomy" id="339359"/>
    <lineage>
        <taxon>Eukaryota</taxon>
        <taxon>Fungi</taxon>
        <taxon>Dikarya</taxon>
        <taxon>Ascomycota</taxon>
        <taxon>Pezizomycotina</taxon>
        <taxon>Sordariomycetes</taxon>
        <taxon>Lulworthiomycetidae</taxon>
        <taxon>Lulworthiales</taxon>
        <taxon>Lulworthiaceae</taxon>
        <taxon>Zalerion</taxon>
    </lineage>
</organism>
<dbReference type="Pfam" id="PF02297">
    <property type="entry name" value="COX6B"/>
    <property type="match status" value="1"/>
</dbReference>
<keyword evidence="6" id="KW-1185">Reference proteome</keyword>
<evidence type="ECO:0000313" key="6">
    <source>
        <dbReference type="Proteomes" id="UP001201980"/>
    </source>
</evidence>
<evidence type="ECO:0000256" key="3">
    <source>
        <dbReference type="ARBA" id="ARBA00023128"/>
    </source>
</evidence>
<dbReference type="SUPFAM" id="SSF47694">
    <property type="entry name" value="Cytochrome c oxidase subunit h"/>
    <property type="match status" value="1"/>
</dbReference>
<dbReference type="PROSITE" id="PS51808">
    <property type="entry name" value="CHCH"/>
    <property type="match status" value="1"/>
</dbReference>
<keyword evidence="3" id="KW-0496">Mitochondrion</keyword>
<dbReference type="Gene3D" id="1.10.10.140">
    <property type="entry name" value="Cytochrome c oxidase, subunit VIb"/>
    <property type="match status" value="1"/>
</dbReference>
<reference evidence="5" key="1">
    <citation type="submission" date="2022-07" db="EMBL/GenBank/DDBJ databases">
        <title>Draft genome sequence of Zalerion maritima ATCC 34329, a (micro)plastics degrading marine fungus.</title>
        <authorList>
            <person name="Paco A."/>
            <person name="Goncalves M.F.M."/>
            <person name="Rocha-Santos T.A.P."/>
            <person name="Alves A."/>
        </authorList>
    </citation>
    <scope>NUCLEOTIDE SEQUENCE</scope>
    <source>
        <strain evidence="5">ATCC 34329</strain>
    </source>
</reference>
<dbReference type="EMBL" id="JAKWBI020000353">
    <property type="protein sequence ID" value="KAJ2896112.1"/>
    <property type="molecule type" value="Genomic_DNA"/>
</dbReference>
<evidence type="ECO:0000256" key="1">
    <source>
        <dbReference type="ARBA" id="ARBA00004173"/>
    </source>
</evidence>
<dbReference type="AlphaFoldDB" id="A0AAD5RJL9"/>
<evidence type="ECO:0000256" key="2">
    <source>
        <dbReference type="ARBA" id="ARBA00006425"/>
    </source>
</evidence>
<dbReference type="InterPro" id="IPR036549">
    <property type="entry name" value="CX6/COA6-like_sf"/>
</dbReference>
<accession>A0AAD5RJL9</accession>
<comment type="subcellular location">
    <subcellularLocation>
        <location evidence="1">Mitochondrion</location>
    </subcellularLocation>
</comment>
<proteinExistence type="inferred from homology"/>
<dbReference type="PANTHER" id="PTHR47677:SF1">
    <property type="entry name" value="CYTOCHROME C OXIDASE ASSEMBLY FACTOR 6"/>
    <property type="match status" value="1"/>
</dbReference>
<dbReference type="InterPro" id="IPR048280">
    <property type="entry name" value="COX6B-like"/>
</dbReference>
<comment type="similarity">
    <text evidence="2">Belongs to the cytochrome c oxidase subunit 6B family.</text>
</comment>
<keyword evidence="4" id="KW-1015">Disulfide bond</keyword>
<evidence type="ECO:0000256" key="4">
    <source>
        <dbReference type="ARBA" id="ARBA00023157"/>
    </source>
</evidence>
<dbReference type="PANTHER" id="PTHR47677">
    <property type="entry name" value="CYTOCHROME C OXIDASE ASSEMBLY FACTOR 6"/>
    <property type="match status" value="1"/>
</dbReference>
<dbReference type="GO" id="GO:0005758">
    <property type="term" value="C:mitochondrial intermembrane space"/>
    <property type="evidence" value="ECO:0007669"/>
    <property type="project" value="TreeGrafter"/>
</dbReference>
<gene>
    <name evidence="5" type="ORF">MKZ38_005867</name>
</gene>
<protein>
    <submittedName>
        <fullName evidence="5">Uncharacterized protein</fullName>
    </submittedName>
</protein>
<dbReference type="Proteomes" id="UP001201980">
    <property type="component" value="Unassembled WGS sequence"/>
</dbReference>
<comment type="caution">
    <text evidence="5">The sequence shown here is derived from an EMBL/GenBank/DDBJ whole genome shotgun (WGS) entry which is preliminary data.</text>
</comment>
<name>A0AAD5RJL9_9PEZI</name>
<evidence type="ECO:0000313" key="5">
    <source>
        <dbReference type="EMBL" id="KAJ2896112.1"/>
    </source>
</evidence>
<dbReference type="InterPro" id="IPR048281">
    <property type="entry name" value="COA6_fun"/>
</dbReference>